<sequence>MNNSREFVKRPGFGNEGGKLKLKANYFEIKTFPDVIYHYNVSINPPTSPKLSTILFEEFQNNNEYLSQTMLVFDGVCNAFSSIKVEVNEIRGQIGPSQNFRNPVDKTYTIVIKLVNTIYKDTLLNFICGTYGDSYTIQNYL</sequence>
<feature type="domain" description="Protein argonaute N-terminal" evidence="1">
    <location>
        <begin position="20"/>
        <end position="134"/>
    </location>
</feature>
<evidence type="ECO:0000313" key="2">
    <source>
        <dbReference type="EMBL" id="KXN65965.1"/>
    </source>
</evidence>
<evidence type="ECO:0000313" key="3">
    <source>
        <dbReference type="Proteomes" id="UP000070444"/>
    </source>
</evidence>
<dbReference type="EMBL" id="KQ964789">
    <property type="protein sequence ID" value="KXN65965.1"/>
    <property type="molecule type" value="Genomic_DNA"/>
</dbReference>
<proteinExistence type="predicted"/>
<keyword evidence="3" id="KW-1185">Reference proteome</keyword>
<name>A0A137NT49_CONC2</name>
<organism evidence="2 3">
    <name type="scientific">Conidiobolus coronatus (strain ATCC 28846 / CBS 209.66 / NRRL 28638)</name>
    <name type="common">Delacroixia coronata</name>
    <dbReference type="NCBI Taxonomy" id="796925"/>
    <lineage>
        <taxon>Eukaryota</taxon>
        <taxon>Fungi</taxon>
        <taxon>Fungi incertae sedis</taxon>
        <taxon>Zoopagomycota</taxon>
        <taxon>Entomophthoromycotina</taxon>
        <taxon>Entomophthoromycetes</taxon>
        <taxon>Entomophthorales</taxon>
        <taxon>Ancylistaceae</taxon>
        <taxon>Conidiobolus</taxon>
    </lineage>
</organism>
<gene>
    <name evidence="2" type="ORF">CONCODRAFT_12312</name>
</gene>
<dbReference type="InterPro" id="IPR032474">
    <property type="entry name" value="Argonaute_N"/>
</dbReference>
<reference evidence="2 3" key="1">
    <citation type="journal article" date="2015" name="Genome Biol. Evol.">
        <title>Phylogenomic analyses indicate that early fungi evolved digesting cell walls of algal ancestors of land plants.</title>
        <authorList>
            <person name="Chang Y."/>
            <person name="Wang S."/>
            <person name="Sekimoto S."/>
            <person name="Aerts A.L."/>
            <person name="Choi C."/>
            <person name="Clum A."/>
            <person name="LaButti K.M."/>
            <person name="Lindquist E.A."/>
            <person name="Yee Ngan C."/>
            <person name="Ohm R.A."/>
            <person name="Salamov A.A."/>
            <person name="Grigoriev I.V."/>
            <person name="Spatafora J.W."/>
            <person name="Berbee M.L."/>
        </authorList>
    </citation>
    <scope>NUCLEOTIDE SEQUENCE [LARGE SCALE GENOMIC DNA]</scope>
    <source>
        <strain evidence="2 3">NRRL 28638</strain>
    </source>
</reference>
<evidence type="ECO:0000259" key="1">
    <source>
        <dbReference type="Pfam" id="PF16486"/>
    </source>
</evidence>
<accession>A0A137NT49</accession>
<dbReference type="Pfam" id="PF16486">
    <property type="entry name" value="ArgoN"/>
    <property type="match status" value="1"/>
</dbReference>
<protein>
    <recommendedName>
        <fullName evidence="1">Protein argonaute N-terminal domain-containing protein</fullName>
    </recommendedName>
</protein>
<feature type="non-terminal residue" evidence="2">
    <location>
        <position position="141"/>
    </location>
</feature>
<dbReference type="OrthoDB" id="10252740at2759"/>
<dbReference type="Proteomes" id="UP000070444">
    <property type="component" value="Unassembled WGS sequence"/>
</dbReference>
<dbReference type="STRING" id="796925.A0A137NT49"/>
<dbReference type="AlphaFoldDB" id="A0A137NT49"/>